<name>A0A8D8BTG6_CULPI</name>
<evidence type="ECO:0000313" key="1">
    <source>
        <dbReference type="EMBL" id="CAG6479989.1"/>
    </source>
</evidence>
<dbReference type="EMBL" id="HBUE01087303">
    <property type="protein sequence ID" value="CAG6479989.1"/>
    <property type="molecule type" value="Transcribed_RNA"/>
</dbReference>
<protein>
    <submittedName>
        <fullName evidence="1">(northern house mosquito) hypothetical protein</fullName>
    </submittedName>
</protein>
<dbReference type="AlphaFoldDB" id="A0A8D8BTG6"/>
<reference evidence="1" key="1">
    <citation type="submission" date="2021-05" db="EMBL/GenBank/DDBJ databases">
        <authorList>
            <person name="Alioto T."/>
            <person name="Alioto T."/>
            <person name="Gomez Garrido J."/>
        </authorList>
    </citation>
    <scope>NUCLEOTIDE SEQUENCE</scope>
</reference>
<sequence>MHKSAVPRVLTTLSEEKFLLDYIHTNIEIDSGTSTVLWRGMYSAYYIDLLFSCLNCSFNLLQLIPSGLNILVCIILNIVEYVPIRWIRISSGFCHEILWSFEKKIREINNRNRNASKQISLTV</sequence>
<organism evidence="1">
    <name type="scientific">Culex pipiens</name>
    <name type="common">House mosquito</name>
    <dbReference type="NCBI Taxonomy" id="7175"/>
    <lineage>
        <taxon>Eukaryota</taxon>
        <taxon>Metazoa</taxon>
        <taxon>Ecdysozoa</taxon>
        <taxon>Arthropoda</taxon>
        <taxon>Hexapoda</taxon>
        <taxon>Insecta</taxon>
        <taxon>Pterygota</taxon>
        <taxon>Neoptera</taxon>
        <taxon>Endopterygota</taxon>
        <taxon>Diptera</taxon>
        <taxon>Nematocera</taxon>
        <taxon>Culicoidea</taxon>
        <taxon>Culicidae</taxon>
        <taxon>Culicinae</taxon>
        <taxon>Culicini</taxon>
        <taxon>Culex</taxon>
        <taxon>Culex</taxon>
    </lineage>
</organism>
<accession>A0A8D8BTG6</accession>
<proteinExistence type="predicted"/>